<dbReference type="EMBL" id="LANP01000014">
    <property type="protein sequence ID" value="KJV56019.1"/>
    <property type="molecule type" value="Genomic_DNA"/>
</dbReference>
<keyword evidence="1" id="KW-1133">Transmembrane helix</keyword>
<evidence type="ECO:0000313" key="3">
    <source>
        <dbReference type="Proteomes" id="UP000033616"/>
    </source>
</evidence>
<sequence>MYSSKSGHLEQPEKTWRKVCARRHRHRKFKNTQPRRTFASCMADAGAGQYIIGIVLIIMTQNQQVFMLELV</sequence>
<proteinExistence type="predicted"/>
<dbReference type="Proteomes" id="UP000033616">
    <property type="component" value="Unassembled WGS sequence"/>
</dbReference>
<gene>
    <name evidence="2" type="ORF">OCHUTO_0617</name>
</gene>
<reference evidence="2 3" key="1">
    <citation type="submission" date="2015-02" db="EMBL/GenBank/DDBJ databases">
        <title>Genome Sequencing of Rickettsiales.</title>
        <authorList>
            <person name="Daugherty S.C."/>
            <person name="Su Q."/>
            <person name="Abolude K."/>
            <person name="Beier-Sexton M."/>
            <person name="Carlyon J.A."/>
            <person name="Carter R."/>
            <person name="Day N.P."/>
            <person name="Dumler S.J."/>
            <person name="Dyachenko V."/>
            <person name="Godinez A."/>
            <person name="Kurtti T.J."/>
            <person name="Lichay M."/>
            <person name="Mullins K.E."/>
            <person name="Ott S."/>
            <person name="Pappas-Brown V."/>
            <person name="Paris D.H."/>
            <person name="Patel P."/>
            <person name="Richards A.L."/>
            <person name="Sadzewicz L."/>
            <person name="Sears K."/>
            <person name="Seidman D."/>
            <person name="Sengamalay N."/>
            <person name="Stenos J."/>
            <person name="Tallon L.J."/>
            <person name="Vincent G."/>
            <person name="Fraser C.M."/>
            <person name="Munderloh U."/>
            <person name="Dunning-Hotopp J.C."/>
        </authorList>
    </citation>
    <scope>NUCLEOTIDE SEQUENCE [LARGE SCALE GENOMIC DNA]</scope>
    <source>
        <strain evidence="2 3">Fuller</strain>
    </source>
</reference>
<dbReference type="RefSeq" id="WP_045797293.1">
    <property type="nucleotide sequence ID" value="NZ_LANP01000014.1"/>
</dbReference>
<keyword evidence="3" id="KW-1185">Reference proteome</keyword>
<protein>
    <submittedName>
        <fullName evidence="2">Putative integrase</fullName>
    </submittedName>
</protein>
<accession>A0A0F3MN35</accession>
<dbReference type="OrthoDB" id="6388170at2"/>
<feature type="transmembrane region" description="Helical" evidence="1">
    <location>
        <begin position="37"/>
        <end position="59"/>
    </location>
</feature>
<keyword evidence="1" id="KW-0472">Membrane</keyword>
<keyword evidence="1" id="KW-0812">Transmembrane</keyword>
<comment type="caution">
    <text evidence="2">The sequence shown here is derived from an EMBL/GenBank/DDBJ whole genome shotgun (WGS) entry which is preliminary data.</text>
</comment>
<organism evidence="2 3">
    <name type="scientific">Orientia chuto str. Dubai</name>
    <dbReference type="NCBI Taxonomy" id="1359168"/>
    <lineage>
        <taxon>Bacteria</taxon>
        <taxon>Pseudomonadati</taxon>
        <taxon>Pseudomonadota</taxon>
        <taxon>Alphaproteobacteria</taxon>
        <taxon>Rickettsiales</taxon>
        <taxon>Rickettsiaceae</taxon>
        <taxon>Rickettsieae</taxon>
        <taxon>Orientia</taxon>
    </lineage>
</organism>
<evidence type="ECO:0000313" key="2">
    <source>
        <dbReference type="EMBL" id="KJV56019.1"/>
    </source>
</evidence>
<name>A0A0F3MN35_9RICK</name>
<evidence type="ECO:0000256" key="1">
    <source>
        <dbReference type="SAM" id="Phobius"/>
    </source>
</evidence>
<dbReference type="PATRIC" id="fig|1359168.3.peg.221"/>
<dbReference type="AlphaFoldDB" id="A0A0F3MN35"/>